<dbReference type="PANTHER" id="PTHR45661:SF3">
    <property type="entry name" value="IG-LIKE DOMAIN-CONTAINING PROTEIN"/>
    <property type="match status" value="1"/>
</dbReference>
<dbReference type="VEuPathDB" id="TrichDB:TVAG_398800"/>
<dbReference type="SUPFAM" id="SSF52058">
    <property type="entry name" value="L domain-like"/>
    <property type="match status" value="2"/>
</dbReference>
<sequence>MNCYNLNDINYKIQGYIGKNAFQNCKFQNVELDCLGINDYAFYKCTSLATIVLHDTVKYISSGAFQACSSLNSLKLSKNLEVLGIQAFFDCLSLKDLSIYTKLTNISIGAFENCKSLESLNLGNNIKSIDSRAFYNCENLVSISFTPSLEIIGESSFFNCKSLPEIKLPYSMKTLHSDAFYNCISLSSLTIPNSLEVIEKNTFYNCQSLTSVLLHENIRFISSFSFFNCSSLKTITSVVPSNATFEDNCFTNTISLKTLIFGSNNFEILRFSNKESLTDVTFASDTISVTPSLYDFKKLEKIEINSTKSVSIQKNFACSSKLSIYLYNNISSIDDHAFDGSEIELFVYCGVNTIKGKFLENAKKCKTVFVGKYYFDSKIGGINAEKDKIPMFCKENITVKSNRLQKILIIVFSSGLSISLIIALIIIVRQHSIRQNQKRIQDKLLLGANIINDFG</sequence>
<dbReference type="InterPro" id="IPR032675">
    <property type="entry name" value="LRR_dom_sf"/>
</dbReference>
<dbReference type="InParanoid" id="A2EVG9"/>
<dbReference type="InterPro" id="IPR053139">
    <property type="entry name" value="Surface_bspA-like"/>
</dbReference>
<proteinExistence type="predicted"/>
<keyword evidence="1" id="KW-0472">Membrane</keyword>
<dbReference type="Proteomes" id="UP000001542">
    <property type="component" value="Unassembled WGS sequence"/>
</dbReference>
<reference evidence="2" key="2">
    <citation type="journal article" date="2007" name="Science">
        <title>Draft genome sequence of the sexually transmitted pathogen Trichomonas vaginalis.</title>
        <authorList>
            <person name="Carlton J.M."/>
            <person name="Hirt R.P."/>
            <person name="Silva J.C."/>
            <person name="Delcher A.L."/>
            <person name="Schatz M."/>
            <person name="Zhao Q."/>
            <person name="Wortman J.R."/>
            <person name="Bidwell S.L."/>
            <person name="Alsmark U.C.M."/>
            <person name="Besteiro S."/>
            <person name="Sicheritz-Ponten T."/>
            <person name="Noel C.J."/>
            <person name="Dacks J.B."/>
            <person name="Foster P.G."/>
            <person name="Simillion C."/>
            <person name="Van de Peer Y."/>
            <person name="Miranda-Saavedra D."/>
            <person name="Barton G.J."/>
            <person name="Westrop G.D."/>
            <person name="Mueller S."/>
            <person name="Dessi D."/>
            <person name="Fiori P.L."/>
            <person name="Ren Q."/>
            <person name="Paulsen I."/>
            <person name="Zhang H."/>
            <person name="Bastida-Corcuera F.D."/>
            <person name="Simoes-Barbosa A."/>
            <person name="Brown M.T."/>
            <person name="Hayes R.D."/>
            <person name="Mukherjee M."/>
            <person name="Okumura C.Y."/>
            <person name="Schneider R."/>
            <person name="Smith A.J."/>
            <person name="Vanacova S."/>
            <person name="Villalvazo M."/>
            <person name="Haas B.J."/>
            <person name="Pertea M."/>
            <person name="Feldblyum T.V."/>
            <person name="Utterback T.R."/>
            <person name="Shu C.L."/>
            <person name="Osoegawa K."/>
            <person name="de Jong P.J."/>
            <person name="Hrdy I."/>
            <person name="Horvathova L."/>
            <person name="Zubacova Z."/>
            <person name="Dolezal P."/>
            <person name="Malik S.B."/>
            <person name="Logsdon J.M. Jr."/>
            <person name="Henze K."/>
            <person name="Gupta A."/>
            <person name="Wang C.C."/>
            <person name="Dunne R.L."/>
            <person name="Upcroft J.A."/>
            <person name="Upcroft P."/>
            <person name="White O."/>
            <person name="Salzberg S.L."/>
            <person name="Tang P."/>
            <person name="Chiu C.-H."/>
            <person name="Lee Y.-S."/>
            <person name="Embley T.M."/>
            <person name="Coombs G.H."/>
            <person name="Mottram J.C."/>
            <person name="Tachezy J."/>
            <person name="Fraser-Liggett C.M."/>
            <person name="Johnson P.J."/>
        </authorList>
    </citation>
    <scope>NUCLEOTIDE SEQUENCE [LARGE SCALE GENOMIC DNA]</scope>
    <source>
        <strain evidence="2">G3</strain>
    </source>
</reference>
<dbReference type="EMBL" id="DS113507">
    <property type="protein sequence ID" value="EAY03355.1"/>
    <property type="molecule type" value="Genomic_DNA"/>
</dbReference>
<feature type="transmembrane region" description="Helical" evidence="1">
    <location>
        <begin position="407"/>
        <end position="428"/>
    </location>
</feature>
<organism evidence="2 3">
    <name type="scientific">Trichomonas vaginalis (strain ATCC PRA-98 / G3)</name>
    <dbReference type="NCBI Taxonomy" id="412133"/>
    <lineage>
        <taxon>Eukaryota</taxon>
        <taxon>Metamonada</taxon>
        <taxon>Parabasalia</taxon>
        <taxon>Trichomonadida</taxon>
        <taxon>Trichomonadidae</taxon>
        <taxon>Trichomonas</taxon>
    </lineage>
</organism>
<reference evidence="2" key="1">
    <citation type="submission" date="2006-10" db="EMBL/GenBank/DDBJ databases">
        <authorList>
            <person name="Amadeo P."/>
            <person name="Zhao Q."/>
            <person name="Wortman J."/>
            <person name="Fraser-Liggett C."/>
            <person name="Carlton J."/>
        </authorList>
    </citation>
    <scope>NUCLEOTIDE SEQUENCE</scope>
    <source>
        <strain evidence="2">G3</strain>
    </source>
</reference>
<dbReference type="Gene3D" id="3.80.10.10">
    <property type="entry name" value="Ribonuclease Inhibitor"/>
    <property type="match status" value="3"/>
</dbReference>
<dbReference type="STRING" id="5722.A2EVG9"/>
<dbReference type="SMR" id="A2EVG9"/>
<dbReference type="VEuPathDB" id="TrichDB:TVAGG3_0526720"/>
<evidence type="ECO:0000313" key="3">
    <source>
        <dbReference type="Proteomes" id="UP000001542"/>
    </source>
</evidence>
<name>A2EVG9_TRIV3</name>
<dbReference type="PANTHER" id="PTHR45661">
    <property type="entry name" value="SURFACE ANTIGEN"/>
    <property type="match status" value="1"/>
</dbReference>
<protein>
    <submittedName>
        <fullName evidence="2">Surface antigen BspA-like</fullName>
    </submittedName>
</protein>
<gene>
    <name evidence="2" type="ORF">TVAG_398800</name>
</gene>
<dbReference type="InterPro" id="IPR026906">
    <property type="entry name" value="LRR_5"/>
</dbReference>
<evidence type="ECO:0000313" key="2">
    <source>
        <dbReference type="EMBL" id="EAY03355.1"/>
    </source>
</evidence>
<accession>A2EVG9</accession>
<keyword evidence="3" id="KW-1185">Reference proteome</keyword>
<keyword evidence="1" id="KW-1133">Transmembrane helix</keyword>
<dbReference type="Gene3D" id="3.40.50.12480">
    <property type="match status" value="1"/>
</dbReference>
<evidence type="ECO:0000256" key="1">
    <source>
        <dbReference type="SAM" id="Phobius"/>
    </source>
</evidence>
<dbReference type="KEGG" id="tva:4761200"/>
<dbReference type="RefSeq" id="XP_001315578.1">
    <property type="nucleotide sequence ID" value="XM_001315543.1"/>
</dbReference>
<dbReference type="AlphaFoldDB" id="A2EVG9"/>
<keyword evidence="1" id="KW-0812">Transmembrane</keyword>
<dbReference type="Pfam" id="PF13306">
    <property type="entry name" value="LRR_5"/>
    <property type="match status" value="1"/>
</dbReference>